<evidence type="ECO:0000256" key="3">
    <source>
        <dbReference type="ARBA" id="ARBA00022519"/>
    </source>
</evidence>
<dbReference type="PANTHER" id="PTHR43066">
    <property type="entry name" value="RHOMBOID-RELATED PROTEIN"/>
    <property type="match status" value="1"/>
</dbReference>
<keyword evidence="6 7" id="KW-0472">Membrane</keyword>
<sequence>MPRTVLVLLLVMAGISLLRALLPPHLDYQFIVWFALYLFVNGEFVWERLYSLVTSVFIHEGLVHLLFNGFWIATIGTLVQRTLNSRDFLILFLGSAVAGGVLFVALNWGVTAIAVGASGGVFGLLGAFGHIGVARPWEDRPTRWRKLAAFTAVMMALNIAYAMVGGVGGPESPSIAWEAHAGGFFAGLFLFPWLLRRNLQEKQKSRFHVVD</sequence>
<dbReference type="InterPro" id="IPR022764">
    <property type="entry name" value="Peptidase_S54_rhomboid_dom"/>
</dbReference>
<evidence type="ECO:0000256" key="1">
    <source>
        <dbReference type="ARBA" id="ARBA00004141"/>
    </source>
</evidence>
<dbReference type="EC" id="3.4.21.-" evidence="9"/>
<feature type="transmembrane region" description="Helical" evidence="7">
    <location>
        <begin position="88"/>
        <end position="106"/>
    </location>
</feature>
<dbReference type="InterPro" id="IPR035952">
    <property type="entry name" value="Rhomboid-like_sf"/>
</dbReference>
<dbReference type="EMBL" id="JBHSCW010000008">
    <property type="protein sequence ID" value="MFC4352730.1"/>
    <property type="molecule type" value="Genomic_DNA"/>
</dbReference>
<organism evidence="9 10">
    <name type="scientific">Fodinicurvata halophila</name>
    <dbReference type="NCBI Taxonomy" id="1419723"/>
    <lineage>
        <taxon>Bacteria</taxon>
        <taxon>Pseudomonadati</taxon>
        <taxon>Pseudomonadota</taxon>
        <taxon>Alphaproteobacteria</taxon>
        <taxon>Rhodospirillales</taxon>
        <taxon>Rhodovibrionaceae</taxon>
        <taxon>Fodinicurvata</taxon>
    </lineage>
</organism>
<feature type="transmembrane region" description="Helical" evidence="7">
    <location>
        <begin position="112"/>
        <end position="135"/>
    </location>
</feature>
<dbReference type="GO" id="GO:0008233">
    <property type="term" value="F:peptidase activity"/>
    <property type="evidence" value="ECO:0007669"/>
    <property type="project" value="UniProtKB-KW"/>
</dbReference>
<protein>
    <submittedName>
        <fullName evidence="9">Rhomboid family intramembrane serine protease</fullName>
        <ecNumber evidence="9">3.4.21.-</ecNumber>
    </submittedName>
</protein>
<feature type="transmembrane region" description="Helical" evidence="7">
    <location>
        <begin position="30"/>
        <end position="46"/>
    </location>
</feature>
<keyword evidence="10" id="KW-1185">Reference proteome</keyword>
<dbReference type="PANTHER" id="PTHR43066:SF26">
    <property type="entry name" value="RHOMBOID PROTEASE GLPG"/>
    <property type="match status" value="1"/>
</dbReference>
<keyword evidence="4 7" id="KW-0812">Transmembrane</keyword>
<dbReference type="GO" id="GO:0006508">
    <property type="term" value="P:proteolysis"/>
    <property type="evidence" value="ECO:0007669"/>
    <property type="project" value="UniProtKB-KW"/>
</dbReference>
<keyword evidence="5 7" id="KW-1133">Transmembrane helix</keyword>
<evidence type="ECO:0000313" key="9">
    <source>
        <dbReference type="EMBL" id="MFC4352730.1"/>
    </source>
</evidence>
<keyword evidence="2" id="KW-1003">Cell membrane</keyword>
<comment type="caution">
    <text evidence="9">The sequence shown here is derived from an EMBL/GenBank/DDBJ whole genome shotgun (WGS) entry which is preliminary data.</text>
</comment>
<evidence type="ECO:0000256" key="4">
    <source>
        <dbReference type="ARBA" id="ARBA00022692"/>
    </source>
</evidence>
<dbReference type="Proteomes" id="UP001595799">
    <property type="component" value="Unassembled WGS sequence"/>
</dbReference>
<evidence type="ECO:0000256" key="6">
    <source>
        <dbReference type="ARBA" id="ARBA00023136"/>
    </source>
</evidence>
<dbReference type="Gene3D" id="1.20.1540.10">
    <property type="entry name" value="Rhomboid-like"/>
    <property type="match status" value="1"/>
</dbReference>
<comment type="subcellular location">
    <subcellularLocation>
        <location evidence="1">Membrane</location>
        <topology evidence="1">Multi-pass membrane protein</topology>
    </subcellularLocation>
</comment>
<evidence type="ECO:0000256" key="2">
    <source>
        <dbReference type="ARBA" id="ARBA00022475"/>
    </source>
</evidence>
<dbReference type="Pfam" id="PF01694">
    <property type="entry name" value="Rhomboid"/>
    <property type="match status" value="1"/>
</dbReference>
<evidence type="ECO:0000259" key="8">
    <source>
        <dbReference type="Pfam" id="PF01694"/>
    </source>
</evidence>
<accession>A0ABV8UNH9</accession>
<keyword evidence="9" id="KW-0378">Hydrolase</keyword>
<proteinExistence type="predicted"/>
<feature type="domain" description="Peptidase S54 rhomboid" evidence="8">
    <location>
        <begin position="48"/>
        <end position="195"/>
    </location>
</feature>
<evidence type="ECO:0000313" key="10">
    <source>
        <dbReference type="Proteomes" id="UP001595799"/>
    </source>
</evidence>
<feature type="transmembrane region" description="Helical" evidence="7">
    <location>
        <begin position="175"/>
        <end position="195"/>
    </location>
</feature>
<feature type="transmembrane region" description="Helical" evidence="7">
    <location>
        <begin position="147"/>
        <end position="169"/>
    </location>
</feature>
<gene>
    <name evidence="9" type="ORF">ACFOW6_14355</name>
</gene>
<evidence type="ECO:0000256" key="7">
    <source>
        <dbReference type="SAM" id="Phobius"/>
    </source>
</evidence>
<name>A0ABV8UNH9_9PROT</name>
<dbReference type="SUPFAM" id="SSF144091">
    <property type="entry name" value="Rhomboid-like"/>
    <property type="match status" value="1"/>
</dbReference>
<keyword evidence="9" id="KW-0645">Protease</keyword>
<reference evidence="10" key="1">
    <citation type="journal article" date="2019" name="Int. J. Syst. Evol. Microbiol.">
        <title>The Global Catalogue of Microorganisms (GCM) 10K type strain sequencing project: providing services to taxonomists for standard genome sequencing and annotation.</title>
        <authorList>
            <consortium name="The Broad Institute Genomics Platform"/>
            <consortium name="The Broad Institute Genome Sequencing Center for Infectious Disease"/>
            <person name="Wu L."/>
            <person name="Ma J."/>
        </authorList>
    </citation>
    <scope>NUCLEOTIDE SEQUENCE [LARGE SCALE GENOMIC DNA]</scope>
    <source>
        <strain evidence="10">CECT 8472</strain>
    </source>
</reference>
<evidence type="ECO:0000256" key="5">
    <source>
        <dbReference type="ARBA" id="ARBA00022989"/>
    </source>
</evidence>
<dbReference type="RefSeq" id="WP_382423089.1">
    <property type="nucleotide sequence ID" value="NZ_JBHSCW010000008.1"/>
</dbReference>
<keyword evidence="3" id="KW-0997">Cell inner membrane</keyword>